<keyword evidence="3" id="KW-0694">RNA-binding</keyword>
<keyword evidence="7" id="KW-1185">Reference proteome</keyword>
<dbReference type="InterPro" id="IPR006224">
    <property type="entry name" value="PsdUridine_synth_RluA-like_CS"/>
</dbReference>
<dbReference type="RefSeq" id="WP_243323517.1">
    <property type="nucleotide sequence ID" value="NZ_JAKZMM010000007.1"/>
</dbReference>
<dbReference type="PROSITE" id="PS01129">
    <property type="entry name" value="PSI_RLU"/>
    <property type="match status" value="1"/>
</dbReference>
<dbReference type="InterPro" id="IPR020103">
    <property type="entry name" value="PsdUridine_synth_cat_dom_sf"/>
</dbReference>
<comment type="similarity">
    <text evidence="1 4">Belongs to the pseudouridine synthase RluA family.</text>
</comment>
<reference evidence="6 7" key="1">
    <citation type="submission" date="2022-03" db="EMBL/GenBank/DDBJ databases">
        <title>Parabacteroides sp. nov. isolated from swine feces.</title>
        <authorList>
            <person name="Bak J.E."/>
        </authorList>
    </citation>
    <scope>NUCLEOTIDE SEQUENCE [LARGE SCALE GENOMIC DNA]</scope>
    <source>
        <strain evidence="6 7">AGMB00274</strain>
    </source>
</reference>
<dbReference type="Gene3D" id="3.30.2350.10">
    <property type="entry name" value="Pseudouridine synthase"/>
    <property type="match status" value="1"/>
</dbReference>
<dbReference type="CDD" id="cd00165">
    <property type="entry name" value="S4"/>
    <property type="match status" value="1"/>
</dbReference>
<comment type="function">
    <text evidence="4">Responsible for synthesis of pseudouridine from uracil.</text>
</comment>
<dbReference type="Proteomes" id="UP001165444">
    <property type="component" value="Unassembled WGS sequence"/>
</dbReference>
<dbReference type="Gene3D" id="3.10.290.10">
    <property type="entry name" value="RNA-binding S4 domain"/>
    <property type="match status" value="1"/>
</dbReference>
<dbReference type="InterPro" id="IPR006225">
    <property type="entry name" value="PsdUridine_synth_RluC/D"/>
</dbReference>
<dbReference type="Pfam" id="PF00849">
    <property type="entry name" value="PseudoU_synth_2"/>
    <property type="match status" value="1"/>
</dbReference>
<dbReference type="CDD" id="cd02869">
    <property type="entry name" value="PseudoU_synth_RluA_like"/>
    <property type="match status" value="1"/>
</dbReference>
<keyword evidence="2 4" id="KW-0413">Isomerase</keyword>
<dbReference type="SUPFAM" id="SSF55120">
    <property type="entry name" value="Pseudouridine synthase"/>
    <property type="match status" value="1"/>
</dbReference>
<dbReference type="PANTHER" id="PTHR21600:SF44">
    <property type="entry name" value="RIBOSOMAL LARGE SUBUNIT PSEUDOURIDINE SYNTHASE D"/>
    <property type="match status" value="1"/>
</dbReference>
<sequence length="306" mass="35271">MNRRFSYQKTRQAGKAPRGRNVTIEQETTLLPFLFDLLKEQSRSSVKALLGHGQILVNQNVTTQFDTPLKPGDVVTISYERGKVAFNNQLLNIVYEDDFVIVINKKEGLLSVSTAKVRERTAYHILSDYLKKSDPRNKIFVLHRLDRETSGLMMFAKTRAVQEKMQANWNEMITERTYVAVVEGRPEKDSDLLTTNLQENAEARVYVVAEGGKEAITRYQVLRTNDKYTLLELNLETGRKNQIRAQMEYIGHPIAGDYKYGAETDPTGRLMLHAQRLYFIHPETGEEMRFDTRIPDSFKSLTSKNW</sequence>
<evidence type="ECO:0000259" key="5">
    <source>
        <dbReference type="Pfam" id="PF00849"/>
    </source>
</evidence>
<evidence type="ECO:0000256" key="1">
    <source>
        <dbReference type="ARBA" id="ARBA00010876"/>
    </source>
</evidence>
<feature type="domain" description="Pseudouridine synthase RsuA/RluA-like" evidence="5">
    <location>
        <begin position="100"/>
        <end position="248"/>
    </location>
</feature>
<comment type="caution">
    <text evidence="6">The sequence shown here is derived from an EMBL/GenBank/DDBJ whole genome shotgun (WGS) entry which is preliminary data.</text>
</comment>
<dbReference type="EC" id="5.4.99.-" evidence="4"/>
<evidence type="ECO:0000313" key="6">
    <source>
        <dbReference type="EMBL" id="MCJ2379764.1"/>
    </source>
</evidence>
<name>A0ABT0BYG7_9BACT</name>
<evidence type="ECO:0000256" key="2">
    <source>
        <dbReference type="ARBA" id="ARBA00023235"/>
    </source>
</evidence>
<evidence type="ECO:0000256" key="3">
    <source>
        <dbReference type="PROSITE-ProRule" id="PRU00182"/>
    </source>
</evidence>
<dbReference type="InterPro" id="IPR050188">
    <property type="entry name" value="RluA_PseudoU_synthase"/>
</dbReference>
<dbReference type="InterPro" id="IPR036986">
    <property type="entry name" value="S4_RNA-bd_sf"/>
</dbReference>
<dbReference type="EMBL" id="JAKZMM010000007">
    <property type="protein sequence ID" value="MCJ2379764.1"/>
    <property type="molecule type" value="Genomic_DNA"/>
</dbReference>
<accession>A0ABT0BYG7</accession>
<organism evidence="6 7">
    <name type="scientific">Parabacteroides faecalis</name>
    <dbReference type="NCBI Taxonomy" id="2924040"/>
    <lineage>
        <taxon>Bacteria</taxon>
        <taxon>Pseudomonadati</taxon>
        <taxon>Bacteroidota</taxon>
        <taxon>Bacteroidia</taxon>
        <taxon>Bacteroidales</taxon>
        <taxon>Tannerellaceae</taxon>
        <taxon>Parabacteroides</taxon>
    </lineage>
</organism>
<gene>
    <name evidence="6" type="ORF">MUN53_03935</name>
</gene>
<evidence type="ECO:0000313" key="7">
    <source>
        <dbReference type="Proteomes" id="UP001165444"/>
    </source>
</evidence>
<comment type="catalytic activity">
    <reaction evidence="4">
        <text>a uridine in RNA = a pseudouridine in RNA</text>
        <dbReference type="Rhea" id="RHEA:48348"/>
        <dbReference type="Rhea" id="RHEA-COMP:12068"/>
        <dbReference type="Rhea" id="RHEA-COMP:12069"/>
        <dbReference type="ChEBI" id="CHEBI:65314"/>
        <dbReference type="ChEBI" id="CHEBI:65315"/>
    </reaction>
</comment>
<dbReference type="SUPFAM" id="SSF55174">
    <property type="entry name" value="Alpha-L RNA-binding motif"/>
    <property type="match status" value="1"/>
</dbReference>
<dbReference type="PROSITE" id="PS50889">
    <property type="entry name" value="S4"/>
    <property type="match status" value="1"/>
</dbReference>
<dbReference type="InterPro" id="IPR006145">
    <property type="entry name" value="PsdUridine_synth_RsuA/RluA"/>
</dbReference>
<dbReference type="PANTHER" id="PTHR21600">
    <property type="entry name" value="MITOCHONDRIAL RNA PSEUDOURIDINE SYNTHASE"/>
    <property type="match status" value="1"/>
</dbReference>
<proteinExistence type="inferred from homology"/>
<protein>
    <recommendedName>
        <fullName evidence="4">Pseudouridine synthase</fullName>
        <ecNumber evidence="4">5.4.99.-</ecNumber>
    </recommendedName>
</protein>
<evidence type="ECO:0000256" key="4">
    <source>
        <dbReference type="RuleBase" id="RU362028"/>
    </source>
</evidence>
<dbReference type="NCBIfam" id="TIGR00005">
    <property type="entry name" value="rluA_subfam"/>
    <property type="match status" value="1"/>
</dbReference>